<evidence type="ECO:0000256" key="1">
    <source>
        <dbReference type="SAM" id="Phobius"/>
    </source>
</evidence>
<feature type="transmembrane region" description="Helical" evidence="1">
    <location>
        <begin position="23"/>
        <end position="45"/>
    </location>
</feature>
<evidence type="ECO:0000313" key="3">
    <source>
        <dbReference type="EMBL" id="KAK4089090.1"/>
    </source>
</evidence>
<proteinExistence type="predicted"/>
<dbReference type="EMBL" id="JAWRVI010000021">
    <property type="protein sequence ID" value="KAK4089090.1"/>
    <property type="molecule type" value="Genomic_DNA"/>
</dbReference>
<feature type="domain" description="DUF5672" evidence="2">
    <location>
        <begin position="116"/>
        <end position="248"/>
    </location>
</feature>
<dbReference type="InterPro" id="IPR043729">
    <property type="entry name" value="DUF5672"/>
</dbReference>
<evidence type="ECO:0000259" key="2">
    <source>
        <dbReference type="Pfam" id="PF18922"/>
    </source>
</evidence>
<keyword evidence="1" id="KW-1133">Transmembrane helix</keyword>
<keyword evidence="4" id="KW-1185">Reference proteome</keyword>
<organism evidence="3 4">
    <name type="scientific">Purpureocillium lilacinum</name>
    <name type="common">Paecilomyces lilacinus</name>
    <dbReference type="NCBI Taxonomy" id="33203"/>
    <lineage>
        <taxon>Eukaryota</taxon>
        <taxon>Fungi</taxon>
        <taxon>Dikarya</taxon>
        <taxon>Ascomycota</taxon>
        <taxon>Pezizomycotina</taxon>
        <taxon>Sordariomycetes</taxon>
        <taxon>Hypocreomycetidae</taxon>
        <taxon>Hypocreales</taxon>
        <taxon>Ophiocordycipitaceae</taxon>
        <taxon>Purpureocillium</taxon>
    </lineage>
</organism>
<keyword evidence="1" id="KW-0812">Transmembrane</keyword>
<dbReference type="Pfam" id="PF18922">
    <property type="entry name" value="DUF5672"/>
    <property type="match status" value="1"/>
</dbReference>
<name>A0ABR0BYP2_PURLI</name>
<sequence>MQPTVASLQSACFLWLPSPRKLFLNTIIPLSLIAAFVLFTASLIARDVVYPETHRYKVAFLVESRPLPHLAPLLLHFIYSLPHDWSIRFMGSEASIAAVKKSAAIREHIVAGKLDQVRIPSTMTVNGQEAISRFLTTLRLYDTILRPAEHLLVFQTDSMICANSRHNVDEYLEYDWIGAPWNPEGAGGGNGGLSLRRVSSLIDVLRDEQRRDNSEPEDIWFSQRLQERPGSSLANGSISLMFSGEMHAGEPEHVFSAPLHYQSVSHKKDSISKLIRAGNLVEGIDDWRDGHYEPMGYHIGIAKQMHPHVWGTLDQREHIWKYCPEVKMILEMDMVDFVPGNCEETFS</sequence>
<dbReference type="Proteomes" id="UP001287286">
    <property type="component" value="Unassembled WGS sequence"/>
</dbReference>
<evidence type="ECO:0000313" key="4">
    <source>
        <dbReference type="Proteomes" id="UP001287286"/>
    </source>
</evidence>
<comment type="caution">
    <text evidence="3">The sequence shown here is derived from an EMBL/GenBank/DDBJ whole genome shotgun (WGS) entry which is preliminary data.</text>
</comment>
<gene>
    <name evidence="3" type="ORF">Purlil1_6523</name>
</gene>
<protein>
    <recommendedName>
        <fullName evidence="2">DUF5672 domain-containing protein</fullName>
    </recommendedName>
</protein>
<keyword evidence="1" id="KW-0472">Membrane</keyword>
<accession>A0ABR0BYP2</accession>
<reference evidence="3 4" key="1">
    <citation type="journal article" date="2024" name="Microbiol. Resour. Announc.">
        <title>Genome annotations for the ascomycete fungi Trichoderma harzianum, Trichoderma aggressivum, and Purpureocillium lilacinum.</title>
        <authorList>
            <person name="Beijen E.P.W."/>
            <person name="Ohm R.A."/>
        </authorList>
    </citation>
    <scope>NUCLEOTIDE SEQUENCE [LARGE SCALE GENOMIC DNA]</scope>
    <source>
        <strain evidence="3 4">CBS 150709</strain>
    </source>
</reference>